<name>A0A915HHU6_ROMCU</name>
<keyword evidence="2" id="KW-1185">Reference proteome</keyword>
<dbReference type="AlphaFoldDB" id="A0A915HHU6"/>
<evidence type="ECO:0000256" key="1">
    <source>
        <dbReference type="SAM" id="MobiDB-lite"/>
    </source>
</evidence>
<evidence type="ECO:0000313" key="2">
    <source>
        <dbReference type="Proteomes" id="UP000887565"/>
    </source>
</evidence>
<sequence length="172" mass="19452">MSQPKITLKKQPPPKTTSKQVNQDQASMLPPQLPLAQSSNSHPTCHDSHQCDDHHHQQRDNSHHHKGEDRNSCQRDHKADTPHQGMQSKQMCHVYLTDFYTEHHQSAFDHLLPDLTQYISPLHGDPEVQRPLELLKNLPPKPILKAPPPPAAPMDIETELSSQSLSAPMTMT</sequence>
<feature type="compositionally biased region" description="Basic and acidic residues" evidence="1">
    <location>
        <begin position="44"/>
        <end position="81"/>
    </location>
</feature>
<dbReference type="Proteomes" id="UP000887565">
    <property type="component" value="Unplaced"/>
</dbReference>
<accession>A0A915HHU6</accession>
<organism evidence="2 3">
    <name type="scientific">Romanomermis culicivorax</name>
    <name type="common">Nematode worm</name>
    <dbReference type="NCBI Taxonomy" id="13658"/>
    <lineage>
        <taxon>Eukaryota</taxon>
        <taxon>Metazoa</taxon>
        <taxon>Ecdysozoa</taxon>
        <taxon>Nematoda</taxon>
        <taxon>Enoplea</taxon>
        <taxon>Dorylaimia</taxon>
        <taxon>Mermithida</taxon>
        <taxon>Mermithoidea</taxon>
        <taxon>Mermithidae</taxon>
        <taxon>Romanomermis</taxon>
    </lineage>
</organism>
<feature type="compositionally biased region" description="Low complexity" evidence="1">
    <location>
        <begin position="1"/>
        <end position="20"/>
    </location>
</feature>
<dbReference type="WBParaSite" id="nRc.2.0.1.t01004-RA">
    <property type="protein sequence ID" value="nRc.2.0.1.t01004-RA"/>
    <property type="gene ID" value="nRc.2.0.1.g01004"/>
</dbReference>
<proteinExistence type="predicted"/>
<feature type="region of interest" description="Disordered" evidence="1">
    <location>
        <begin position="1"/>
        <end position="87"/>
    </location>
</feature>
<evidence type="ECO:0000313" key="3">
    <source>
        <dbReference type="WBParaSite" id="nRc.2.0.1.t01004-RA"/>
    </source>
</evidence>
<reference evidence="3" key="1">
    <citation type="submission" date="2022-11" db="UniProtKB">
        <authorList>
            <consortium name="WormBaseParasite"/>
        </authorList>
    </citation>
    <scope>IDENTIFICATION</scope>
</reference>
<protein>
    <submittedName>
        <fullName evidence="3">Uncharacterized protein</fullName>
    </submittedName>
</protein>